<keyword evidence="2" id="KW-1185">Reference proteome</keyword>
<dbReference type="GeneID" id="30032297"/>
<comment type="caution">
    <text evidence="1">The sequence shown here is derived from an EMBL/GenBank/DDBJ whole genome shotgun (WGS) entry which is preliminary data.</text>
</comment>
<proteinExistence type="predicted"/>
<protein>
    <submittedName>
        <fullName evidence="1">Uncharacterized protein</fullName>
    </submittedName>
</protein>
<dbReference type="AlphaFoldDB" id="A0A1A0HFF0"/>
<gene>
    <name evidence="1" type="ORF">METBIDRAFT_91392</name>
</gene>
<organism evidence="1 2">
    <name type="scientific">Metschnikowia bicuspidata var. bicuspidata NRRL YB-4993</name>
    <dbReference type="NCBI Taxonomy" id="869754"/>
    <lineage>
        <taxon>Eukaryota</taxon>
        <taxon>Fungi</taxon>
        <taxon>Dikarya</taxon>
        <taxon>Ascomycota</taxon>
        <taxon>Saccharomycotina</taxon>
        <taxon>Pichiomycetes</taxon>
        <taxon>Metschnikowiaceae</taxon>
        <taxon>Metschnikowia</taxon>
    </lineage>
</organism>
<evidence type="ECO:0000313" key="2">
    <source>
        <dbReference type="Proteomes" id="UP000092555"/>
    </source>
</evidence>
<dbReference type="RefSeq" id="XP_018713207.1">
    <property type="nucleotide sequence ID" value="XM_018859322.1"/>
</dbReference>
<dbReference type="EMBL" id="LXTC01000001">
    <property type="protein sequence ID" value="OBA22726.1"/>
    <property type="molecule type" value="Genomic_DNA"/>
</dbReference>
<name>A0A1A0HFF0_9ASCO</name>
<dbReference type="Proteomes" id="UP000092555">
    <property type="component" value="Unassembled WGS sequence"/>
</dbReference>
<sequence>MHRKARGLVPQPRAILAVYIHANLLAHVIHKTSLCFTHMDLELQKKTSEWPVHYIHWNEIVYNVTMAFFWSSWYLGISCKSQEWCHLSRAGLAGLTWVTEVLQRIACICFIVYVATVDA</sequence>
<accession>A0A1A0HFF0</accession>
<reference evidence="1 2" key="1">
    <citation type="submission" date="2016-05" db="EMBL/GenBank/DDBJ databases">
        <title>Comparative genomics of biotechnologically important yeasts.</title>
        <authorList>
            <consortium name="DOE Joint Genome Institute"/>
            <person name="Riley R."/>
            <person name="Haridas S."/>
            <person name="Wolfe K.H."/>
            <person name="Lopes M.R."/>
            <person name="Hittinger C.T."/>
            <person name="Goker M."/>
            <person name="Salamov A."/>
            <person name="Wisecaver J."/>
            <person name="Long T.M."/>
            <person name="Aerts A.L."/>
            <person name="Barry K."/>
            <person name="Choi C."/>
            <person name="Clum A."/>
            <person name="Coughlan A.Y."/>
            <person name="Deshpande S."/>
            <person name="Douglass A.P."/>
            <person name="Hanson S.J."/>
            <person name="Klenk H.-P."/>
            <person name="LaButti K."/>
            <person name="Lapidus A."/>
            <person name="Lindquist E."/>
            <person name="Lipzen A."/>
            <person name="Meier-kolthoff J.P."/>
            <person name="Ohm R.A."/>
            <person name="Otillar R.P."/>
            <person name="Pangilinan J."/>
            <person name="Peng Y."/>
            <person name="Rokas A."/>
            <person name="Rosa C.A."/>
            <person name="Scheuner C."/>
            <person name="Sibirny A.A."/>
            <person name="Slot J.C."/>
            <person name="Stielow J.B."/>
            <person name="Sun H."/>
            <person name="Kurtzman C.P."/>
            <person name="Blackwell M."/>
            <person name="Grigoriev I.V."/>
            <person name="Jeffries T.W."/>
        </authorList>
    </citation>
    <scope>NUCLEOTIDE SEQUENCE [LARGE SCALE GENOMIC DNA]</scope>
    <source>
        <strain evidence="1 2">NRRL YB-4993</strain>
    </source>
</reference>
<evidence type="ECO:0000313" key="1">
    <source>
        <dbReference type="EMBL" id="OBA22726.1"/>
    </source>
</evidence>